<dbReference type="KEGG" id="nvr:FEJ81_22925"/>
<feature type="region of interest" description="Disordered" evidence="1">
    <location>
        <begin position="1"/>
        <end position="35"/>
    </location>
</feature>
<protein>
    <recommendedName>
        <fullName evidence="4">AbrB/MazE/SpoVT family DNA-binding domain-containing protein</fullName>
    </recommendedName>
</protein>
<dbReference type="AlphaFoldDB" id="A0A4P8WNR9"/>
<dbReference type="EMBL" id="CP040333">
    <property type="protein sequence ID" value="QCS45124.1"/>
    <property type="molecule type" value="Genomic_DNA"/>
</dbReference>
<accession>A0A4P8WNR9</accession>
<dbReference type="GeneID" id="40268191"/>
<sequence>MSTVSSRVQQAAQADWDDDSVIPCGTASAQSPGGSSVYGVLPVPFSNNLGIEKGTQLQVAYHVETKTFLITPVDI</sequence>
<name>A0A4P8WNR9_9EURY</name>
<evidence type="ECO:0000313" key="3">
    <source>
        <dbReference type="Proteomes" id="UP000302218"/>
    </source>
</evidence>
<dbReference type="RefSeq" id="WP_138247512.1">
    <property type="nucleotide sequence ID" value="NZ_CP040333.1"/>
</dbReference>
<geneLocation type="plasmid" evidence="3">
    <name>pnve19</name>
</geneLocation>
<keyword evidence="2" id="KW-0614">Plasmid</keyword>
<gene>
    <name evidence="2" type="ORF">FEJ81_22925</name>
</gene>
<evidence type="ECO:0008006" key="4">
    <source>
        <dbReference type="Google" id="ProtNLM"/>
    </source>
</evidence>
<dbReference type="Proteomes" id="UP000302218">
    <property type="component" value="Plasmid pNVE19"/>
</dbReference>
<evidence type="ECO:0000313" key="2">
    <source>
        <dbReference type="EMBL" id="QCS45124.1"/>
    </source>
</evidence>
<proteinExistence type="predicted"/>
<organism evidence="2 3">
    <name type="scientific">Natrinema versiforme</name>
    <dbReference type="NCBI Taxonomy" id="88724"/>
    <lineage>
        <taxon>Archaea</taxon>
        <taxon>Methanobacteriati</taxon>
        <taxon>Methanobacteriota</taxon>
        <taxon>Stenosarchaea group</taxon>
        <taxon>Halobacteria</taxon>
        <taxon>Halobacteriales</taxon>
        <taxon>Natrialbaceae</taxon>
        <taxon>Natrinema</taxon>
    </lineage>
</organism>
<reference evidence="3" key="1">
    <citation type="submission" date="2019-05" db="EMBL/GenBank/DDBJ databases">
        <title>Genome sequence and methylation pattern of the halophilic Archaeon Natrinema versiforme BOL5-4.</title>
        <authorList>
            <person name="DasSarma P."/>
            <person name="Anton B.P."/>
            <person name="DasSarma S.L."/>
            <person name="Martinez F.L."/>
            <person name="Guzman D."/>
            <person name="Roberts R.J."/>
            <person name="DasSarma S."/>
        </authorList>
    </citation>
    <scope>NUCLEOTIDE SEQUENCE [LARGE SCALE GENOMIC DNA]</scope>
    <source>
        <strain evidence="3">BOL5-4</strain>
        <plasmid evidence="3">pnve19</plasmid>
    </source>
</reference>
<evidence type="ECO:0000256" key="1">
    <source>
        <dbReference type="SAM" id="MobiDB-lite"/>
    </source>
</evidence>